<gene>
    <name evidence="8" type="ORF">R6G80_05420</name>
</gene>
<dbReference type="InterPro" id="IPR003593">
    <property type="entry name" value="AAA+_ATPase"/>
</dbReference>
<comment type="subcellular location">
    <subcellularLocation>
        <location evidence="1">Cell membrane</location>
        <topology evidence="1">Peripheral membrane protein</topology>
    </subcellularLocation>
</comment>
<dbReference type="GO" id="GO:0046677">
    <property type="term" value="P:response to antibiotic"/>
    <property type="evidence" value="ECO:0007669"/>
    <property type="project" value="UniProtKB-KW"/>
</dbReference>
<evidence type="ECO:0000256" key="5">
    <source>
        <dbReference type="ARBA" id="ARBA00023251"/>
    </source>
</evidence>
<evidence type="ECO:0000259" key="7">
    <source>
        <dbReference type="PROSITE" id="PS50893"/>
    </source>
</evidence>
<dbReference type="PROSITE" id="PS50893">
    <property type="entry name" value="ABC_TRANSPORTER_2"/>
    <property type="match status" value="1"/>
</dbReference>
<dbReference type="EMBL" id="JAWNGC010000005">
    <property type="protein sequence ID" value="MDY5155165.1"/>
    <property type="molecule type" value="Genomic_DNA"/>
</dbReference>
<keyword evidence="4 8" id="KW-0067">ATP-binding</keyword>
<dbReference type="PANTHER" id="PTHR42711">
    <property type="entry name" value="ABC TRANSPORTER ATP-BINDING PROTEIN"/>
    <property type="match status" value="1"/>
</dbReference>
<dbReference type="InterPro" id="IPR017871">
    <property type="entry name" value="ABC_transporter-like_CS"/>
</dbReference>
<dbReference type="GO" id="GO:0005886">
    <property type="term" value="C:plasma membrane"/>
    <property type="evidence" value="ECO:0007669"/>
    <property type="project" value="UniProtKB-SubCell"/>
</dbReference>
<proteinExistence type="predicted"/>
<dbReference type="AlphaFoldDB" id="A0AAW9HMN7"/>
<evidence type="ECO:0000256" key="6">
    <source>
        <dbReference type="SAM" id="MobiDB-lite"/>
    </source>
</evidence>
<dbReference type="RefSeq" id="WP_320756575.1">
    <property type="nucleotide sequence ID" value="NZ_JAWNGC010000005.1"/>
</dbReference>
<dbReference type="InterPro" id="IPR027417">
    <property type="entry name" value="P-loop_NTPase"/>
</dbReference>
<protein>
    <submittedName>
        <fullName evidence="8">ABC transporter ATP-binding protein</fullName>
    </submittedName>
</protein>
<evidence type="ECO:0000313" key="9">
    <source>
        <dbReference type="Proteomes" id="UP001281731"/>
    </source>
</evidence>
<feature type="domain" description="ABC transporter" evidence="7">
    <location>
        <begin position="25"/>
        <end position="248"/>
    </location>
</feature>
<sequence length="329" mass="36006">MNTTRNTHGYGEGSGEDATAEPPALATHSLTKHYGAVHATNDITLTIRQGEILSLLGPNGAGKSTTLDVALGLIKATSGTSELFGMKPRDAIKRGLVGYVQQKGALLDDMSILANLNLLASTMENPVPKGEILEMCNLTSIAKRKVGKCSGGEQQRIRLATALLSRPRLLILDEPTAGMDTATRAHFWEFIQEQARQGVAILYATHYLAEAQAYAERTIILNKGRIIADEPTRTLREKYAQHHLNIDVRDDETKLHAERAIQELEASFVVPSSRIQQPFTYTFVGNTLHAEGADLDNLARTLLNIPGTHNLEMTTPSLEEAYLNLVEEK</sequence>
<dbReference type="PROSITE" id="PS00211">
    <property type="entry name" value="ABC_TRANSPORTER_1"/>
    <property type="match status" value="1"/>
</dbReference>
<reference evidence="8" key="1">
    <citation type="submission" date="2023-10" db="EMBL/GenBank/DDBJ databases">
        <title>Whole Genome based description of the genera Actinobaculum and Actinotignum reveals a complex phylogenetic relationship within the species included in the genus Actinotignum.</title>
        <authorList>
            <person name="Jensen C.S."/>
            <person name="Dargis R."/>
            <person name="Kemp M."/>
            <person name="Christensen J.J."/>
        </authorList>
    </citation>
    <scope>NUCLEOTIDE SEQUENCE</scope>
    <source>
        <strain evidence="8">SLA_B511</strain>
    </source>
</reference>
<organism evidence="8 9">
    <name type="scientific">Actinotignum urinale</name>
    <dbReference type="NCBI Taxonomy" id="190146"/>
    <lineage>
        <taxon>Bacteria</taxon>
        <taxon>Bacillati</taxon>
        <taxon>Actinomycetota</taxon>
        <taxon>Actinomycetes</taxon>
        <taxon>Actinomycetales</taxon>
        <taxon>Actinomycetaceae</taxon>
        <taxon>Actinotignum</taxon>
    </lineage>
</organism>
<evidence type="ECO:0000256" key="1">
    <source>
        <dbReference type="ARBA" id="ARBA00004202"/>
    </source>
</evidence>
<dbReference type="SUPFAM" id="SSF52540">
    <property type="entry name" value="P-loop containing nucleoside triphosphate hydrolases"/>
    <property type="match status" value="1"/>
</dbReference>
<comment type="caution">
    <text evidence="8">The sequence shown here is derived from an EMBL/GenBank/DDBJ whole genome shotgun (WGS) entry which is preliminary data.</text>
</comment>
<dbReference type="CDD" id="cd03230">
    <property type="entry name" value="ABC_DR_subfamily_A"/>
    <property type="match status" value="1"/>
</dbReference>
<dbReference type="Pfam" id="PF00005">
    <property type="entry name" value="ABC_tran"/>
    <property type="match status" value="1"/>
</dbReference>
<evidence type="ECO:0000256" key="3">
    <source>
        <dbReference type="ARBA" id="ARBA00022741"/>
    </source>
</evidence>
<dbReference type="Gene3D" id="3.40.50.300">
    <property type="entry name" value="P-loop containing nucleotide triphosphate hydrolases"/>
    <property type="match status" value="1"/>
</dbReference>
<feature type="region of interest" description="Disordered" evidence="6">
    <location>
        <begin position="1"/>
        <end position="21"/>
    </location>
</feature>
<dbReference type="GO" id="GO:0005524">
    <property type="term" value="F:ATP binding"/>
    <property type="evidence" value="ECO:0007669"/>
    <property type="project" value="UniProtKB-KW"/>
</dbReference>
<keyword evidence="3" id="KW-0547">Nucleotide-binding</keyword>
<accession>A0AAW9HMN7</accession>
<dbReference type="SMART" id="SM00382">
    <property type="entry name" value="AAA"/>
    <property type="match status" value="1"/>
</dbReference>
<evidence type="ECO:0000313" key="8">
    <source>
        <dbReference type="EMBL" id="MDY5155165.1"/>
    </source>
</evidence>
<dbReference type="InterPro" id="IPR050763">
    <property type="entry name" value="ABC_transporter_ATP-binding"/>
</dbReference>
<evidence type="ECO:0000256" key="2">
    <source>
        <dbReference type="ARBA" id="ARBA00022448"/>
    </source>
</evidence>
<keyword evidence="5" id="KW-0046">Antibiotic resistance</keyword>
<evidence type="ECO:0000256" key="4">
    <source>
        <dbReference type="ARBA" id="ARBA00022840"/>
    </source>
</evidence>
<dbReference type="PANTHER" id="PTHR42711:SF17">
    <property type="entry name" value="ABC TRANSPORTER ATP-BINDING PROTEIN"/>
    <property type="match status" value="1"/>
</dbReference>
<dbReference type="InterPro" id="IPR003439">
    <property type="entry name" value="ABC_transporter-like_ATP-bd"/>
</dbReference>
<dbReference type="GO" id="GO:0016887">
    <property type="term" value="F:ATP hydrolysis activity"/>
    <property type="evidence" value="ECO:0007669"/>
    <property type="project" value="InterPro"/>
</dbReference>
<keyword evidence="2" id="KW-0813">Transport</keyword>
<dbReference type="Proteomes" id="UP001281731">
    <property type="component" value="Unassembled WGS sequence"/>
</dbReference>
<name>A0AAW9HMN7_9ACTO</name>